<dbReference type="STRING" id="22663.A0A2I0KW39"/>
<dbReference type="GO" id="GO:0005886">
    <property type="term" value="C:plasma membrane"/>
    <property type="evidence" value="ECO:0007669"/>
    <property type="project" value="TreeGrafter"/>
</dbReference>
<dbReference type="Gene3D" id="1.25.40.20">
    <property type="entry name" value="Ankyrin repeat-containing domain"/>
    <property type="match status" value="1"/>
</dbReference>
<evidence type="ECO:0000256" key="1">
    <source>
        <dbReference type="ARBA" id="ARBA00004141"/>
    </source>
</evidence>
<keyword evidence="4" id="KW-1133">Transmembrane helix</keyword>
<dbReference type="Proteomes" id="UP000233551">
    <property type="component" value="Unassembled WGS sequence"/>
</dbReference>
<evidence type="ECO:0000256" key="4">
    <source>
        <dbReference type="ARBA" id="ARBA00022989"/>
    </source>
</evidence>
<dbReference type="SMART" id="SM00248">
    <property type="entry name" value="ANK"/>
    <property type="match status" value="5"/>
</dbReference>
<dbReference type="AlphaFoldDB" id="A0A2I0KW39"/>
<keyword evidence="3" id="KW-0677">Repeat</keyword>
<dbReference type="OrthoDB" id="7729168at2759"/>
<evidence type="ECO:0000256" key="6">
    <source>
        <dbReference type="ARBA" id="ARBA00023136"/>
    </source>
</evidence>
<dbReference type="SUPFAM" id="SSF48403">
    <property type="entry name" value="Ankyrin repeat"/>
    <property type="match status" value="1"/>
</dbReference>
<dbReference type="InterPro" id="IPR026961">
    <property type="entry name" value="PGG_dom"/>
</dbReference>
<evidence type="ECO:0000313" key="7">
    <source>
        <dbReference type="EMBL" id="PKI72066.1"/>
    </source>
</evidence>
<protein>
    <submittedName>
        <fullName evidence="7">Uncharacterized protein</fullName>
    </submittedName>
</protein>
<dbReference type="EMBL" id="PGOL01000341">
    <property type="protein sequence ID" value="PKI72066.1"/>
    <property type="molecule type" value="Genomic_DNA"/>
</dbReference>
<evidence type="ECO:0000256" key="3">
    <source>
        <dbReference type="ARBA" id="ARBA00022737"/>
    </source>
</evidence>
<dbReference type="PANTHER" id="PTHR24186">
    <property type="entry name" value="PROTEIN PHOSPHATASE 1 REGULATORY SUBUNIT"/>
    <property type="match status" value="1"/>
</dbReference>
<keyword evidence="2" id="KW-0812">Transmembrane</keyword>
<dbReference type="PROSITE" id="PS50297">
    <property type="entry name" value="ANK_REP_REGION"/>
    <property type="match status" value="4"/>
</dbReference>
<comment type="caution">
    <text evidence="7">The sequence shown here is derived from an EMBL/GenBank/DDBJ whole genome shotgun (WGS) entry which is preliminary data.</text>
</comment>
<accession>A0A2I0KW39</accession>
<comment type="subcellular location">
    <subcellularLocation>
        <location evidence="1">Membrane</location>
        <topology evidence="1">Multi-pass membrane protein</topology>
    </subcellularLocation>
</comment>
<evidence type="ECO:0000256" key="2">
    <source>
        <dbReference type="ARBA" id="ARBA00022692"/>
    </source>
</evidence>
<evidence type="ECO:0000256" key="5">
    <source>
        <dbReference type="ARBA" id="ARBA00023043"/>
    </source>
</evidence>
<gene>
    <name evidence="7" type="ORF">CRG98_007523</name>
</gene>
<dbReference type="PANTHER" id="PTHR24186:SF37">
    <property type="entry name" value="PGG DOMAIN-CONTAINING PROTEIN"/>
    <property type="match status" value="1"/>
</dbReference>
<keyword evidence="8" id="KW-1185">Reference proteome</keyword>
<proteinExistence type="predicted"/>
<dbReference type="Pfam" id="PF12796">
    <property type="entry name" value="Ank_2"/>
    <property type="match status" value="2"/>
</dbReference>
<reference evidence="7 8" key="1">
    <citation type="submission" date="2017-11" db="EMBL/GenBank/DDBJ databases">
        <title>De-novo sequencing of pomegranate (Punica granatum L.) genome.</title>
        <authorList>
            <person name="Akparov Z."/>
            <person name="Amiraslanov A."/>
            <person name="Hajiyeva S."/>
            <person name="Abbasov M."/>
            <person name="Kaur K."/>
            <person name="Hamwieh A."/>
            <person name="Solovyev V."/>
            <person name="Salamov A."/>
            <person name="Braich B."/>
            <person name="Kosarev P."/>
            <person name="Mahmoud A."/>
            <person name="Hajiyev E."/>
            <person name="Babayeva S."/>
            <person name="Izzatullayeva V."/>
            <person name="Mammadov A."/>
            <person name="Mammadov A."/>
            <person name="Sharifova S."/>
            <person name="Ojaghi J."/>
            <person name="Eynullazada K."/>
            <person name="Bayramov B."/>
            <person name="Abdulazimova A."/>
            <person name="Shahmuradov I."/>
        </authorList>
    </citation>
    <scope>NUCLEOTIDE SEQUENCE [LARGE SCALE GENOMIC DNA]</scope>
    <source>
        <strain evidence="8">cv. AG2017</strain>
        <tissue evidence="7">Leaf</tissue>
    </source>
</reference>
<dbReference type="GeneID" id="116189410"/>
<dbReference type="InterPro" id="IPR002110">
    <property type="entry name" value="Ankyrin_rpt"/>
</dbReference>
<name>A0A2I0KW39_PUNGR</name>
<dbReference type="PROSITE" id="PS50088">
    <property type="entry name" value="ANK_REPEAT"/>
    <property type="match status" value="4"/>
</dbReference>
<evidence type="ECO:0000313" key="8">
    <source>
        <dbReference type="Proteomes" id="UP000233551"/>
    </source>
</evidence>
<organism evidence="7 8">
    <name type="scientific">Punica granatum</name>
    <name type="common">Pomegranate</name>
    <dbReference type="NCBI Taxonomy" id="22663"/>
    <lineage>
        <taxon>Eukaryota</taxon>
        <taxon>Viridiplantae</taxon>
        <taxon>Streptophyta</taxon>
        <taxon>Embryophyta</taxon>
        <taxon>Tracheophyta</taxon>
        <taxon>Spermatophyta</taxon>
        <taxon>Magnoliopsida</taxon>
        <taxon>eudicotyledons</taxon>
        <taxon>Gunneridae</taxon>
        <taxon>Pentapetalae</taxon>
        <taxon>rosids</taxon>
        <taxon>malvids</taxon>
        <taxon>Myrtales</taxon>
        <taxon>Lythraceae</taxon>
        <taxon>Punica</taxon>
    </lineage>
</organism>
<keyword evidence="6" id="KW-0472">Membrane</keyword>
<dbReference type="Pfam" id="PF13962">
    <property type="entry name" value="PGG"/>
    <property type="match status" value="1"/>
</dbReference>
<sequence>MDQVSLRSLYVAAAEGDSVSLLKLLRSDTNLLNRFVEAGPYAETPLHIAALLGHTEFVEVIVDQKPKLVSKLDTRRSSPLHLASAAGHVDIAKKLLVADPEMCFVRDCRGRNPLHLAATWGHVDVLKELMRERPAAARDRAENGETILHFCVKHEKWEALKVLVENMNDHEFMNSKDYDGNTILHLAAANGQKEMMHFLIRSTEVEVHSPNLNGFTAFNILARIESPEEEQSMVNNIYLHIRRNRNVEDSHVLSSESDHHALKPPEEKGWLEEKKSALMVVASLIATMAFQASISPPGGVWEQDGSYHQGSAEEIRYYAGTSRMAYSWPLVYLIFIIVNTIGFVAAMSIILLLISGIPLLMRRAFMWVYMVIMWVAVSSVSLVYTTSLSTVTPTAYENNIVIRLLAILQIWSFLMLLLLPGHLIHLVVKFIRRKIIGPRSNNHTSGA</sequence>
<dbReference type="InterPro" id="IPR036770">
    <property type="entry name" value="Ankyrin_rpt-contain_sf"/>
</dbReference>
<keyword evidence="5" id="KW-0040">ANK repeat</keyword>